<dbReference type="GO" id="GO:0022857">
    <property type="term" value="F:transmembrane transporter activity"/>
    <property type="evidence" value="ECO:0007669"/>
    <property type="project" value="InterPro"/>
</dbReference>
<feature type="transmembrane region" description="Helical" evidence="1">
    <location>
        <begin position="34"/>
        <end position="52"/>
    </location>
</feature>
<dbReference type="Pfam" id="PF12822">
    <property type="entry name" value="ECF_trnsprt"/>
    <property type="match status" value="1"/>
</dbReference>
<dbReference type="Gene3D" id="1.10.1760.20">
    <property type="match status" value="1"/>
</dbReference>
<protein>
    <submittedName>
        <fullName evidence="2">ECF transporter S component</fullName>
    </submittedName>
</protein>
<evidence type="ECO:0000313" key="5">
    <source>
        <dbReference type="Proteomes" id="UP000509623"/>
    </source>
</evidence>
<organism evidence="2 4">
    <name type="scientific">Caproicibacterium lactatifermentans</name>
    <dbReference type="NCBI Taxonomy" id="2666138"/>
    <lineage>
        <taxon>Bacteria</taxon>
        <taxon>Bacillati</taxon>
        <taxon>Bacillota</taxon>
        <taxon>Clostridia</taxon>
        <taxon>Eubacteriales</taxon>
        <taxon>Oscillospiraceae</taxon>
        <taxon>Caproicibacterium</taxon>
    </lineage>
</organism>
<feature type="transmembrane region" description="Helical" evidence="1">
    <location>
        <begin position="176"/>
        <end position="204"/>
    </location>
</feature>
<keyword evidence="5" id="KW-1185">Reference proteome</keyword>
<proteinExistence type="predicted"/>
<reference evidence="3" key="3">
    <citation type="journal article" date="2022" name="Int. J. Syst. Evol. Microbiol.">
        <title>Caproicibacterium lactatifermentans sp. nov., isolated from pit clay used for the production of Chinese strong aroma-type liquor.</title>
        <authorList>
            <person name="Wang H."/>
            <person name="Gu Y."/>
            <person name="Zhao D."/>
            <person name="Qiao Z."/>
            <person name="Zheng J."/>
            <person name="Gao J."/>
            <person name="Ren C."/>
            <person name="Xu Y."/>
        </authorList>
    </citation>
    <scope>NUCLEOTIDE SEQUENCE</scope>
    <source>
        <strain evidence="3">JNU-WLY1368</strain>
    </source>
</reference>
<dbReference type="EMBL" id="CP046051">
    <property type="protein sequence ID" value="QKN24396.1"/>
    <property type="molecule type" value="Genomic_DNA"/>
</dbReference>
<sequence>MKKNAKYYKFVLAALFAAITLVMGLTPLGFIPLPFIKLTIIHIPVILGSILLGPRYGAFLGALFGMTSLINNTFMPAITSFTFSPFIPLPGTTHGTPVALLICFLPRILVGIFPYYVYCGMEKMLKGRDKHVASLAVSGVVGALTNTVFVMGLIYFLFRDAYAAAKGIAPEAVPGIIMGVVSFNGVIEAIAAGILVAALGKVLLRFTQSSGRHGNTPAAGKNT</sequence>
<keyword evidence="1" id="KW-0472">Membrane</keyword>
<keyword evidence="1" id="KW-0812">Transmembrane</keyword>
<feature type="transmembrane region" description="Helical" evidence="1">
    <location>
        <begin position="98"/>
        <end position="119"/>
    </location>
</feature>
<dbReference type="KEGG" id="clf:GJQ69_07825"/>
<feature type="transmembrane region" description="Helical" evidence="1">
    <location>
        <begin position="131"/>
        <end position="156"/>
    </location>
</feature>
<feature type="transmembrane region" description="Helical" evidence="1">
    <location>
        <begin position="59"/>
        <end position="78"/>
    </location>
</feature>
<evidence type="ECO:0000313" key="4">
    <source>
        <dbReference type="Proteomes" id="UP000501316"/>
    </source>
</evidence>
<reference evidence="3" key="2">
    <citation type="journal article" date="2021" name="Appl. Environ. Microbiol.">
        <title>Adaptability of a Caproate-Producing Bacterium Contributes to Its Dominance in an Anaerobic Fermentation System.</title>
        <authorList>
            <person name="Wang H."/>
            <person name="Gu Y."/>
            <person name="Zhou W."/>
            <person name="Zhao D."/>
            <person name="Qiao Z."/>
            <person name="Zheng J."/>
            <person name="Gao J."/>
            <person name="Chen X."/>
            <person name="Ren C."/>
            <person name="Xu Y."/>
        </authorList>
    </citation>
    <scope>NUCLEOTIDE SEQUENCE</scope>
    <source>
        <strain evidence="3">JNU-WLY1368</strain>
    </source>
</reference>
<evidence type="ECO:0000256" key="1">
    <source>
        <dbReference type="SAM" id="Phobius"/>
    </source>
</evidence>
<dbReference type="InterPro" id="IPR024529">
    <property type="entry name" value="ECF_trnsprt_substrate-spec"/>
</dbReference>
<dbReference type="Proteomes" id="UP000501316">
    <property type="component" value="Chromosome"/>
</dbReference>
<name>A0A859DRS6_9FIRM</name>
<accession>A0A859DRS6</accession>
<gene>
    <name evidence="2" type="ORF">GJQ69_07825</name>
    <name evidence="3" type="ORF">GKP14_05975</name>
</gene>
<evidence type="ECO:0000313" key="2">
    <source>
        <dbReference type="EMBL" id="QKN24396.1"/>
    </source>
</evidence>
<evidence type="ECO:0000313" key="3">
    <source>
        <dbReference type="EMBL" id="QKO30589.1"/>
    </source>
</evidence>
<keyword evidence="1" id="KW-1133">Transmembrane helix</keyword>
<dbReference type="EMBL" id="CP046161">
    <property type="protein sequence ID" value="QKO30589.1"/>
    <property type="molecule type" value="Genomic_DNA"/>
</dbReference>
<dbReference type="Proteomes" id="UP000509623">
    <property type="component" value="Chromosome"/>
</dbReference>
<dbReference type="AlphaFoldDB" id="A0A859DRS6"/>
<dbReference type="RefSeq" id="WP_086035278.1">
    <property type="nucleotide sequence ID" value="NZ_CP046051.1"/>
</dbReference>
<reference evidence="4 5" key="1">
    <citation type="submission" date="2019-11" db="EMBL/GenBank/DDBJ databases">
        <authorList>
            <person name="Ren C."/>
            <person name="Wang H."/>
            <person name="Xu Y."/>
        </authorList>
    </citation>
    <scope>NUCLEOTIDE SEQUENCE [LARGE SCALE GENOMIC DNA]</scope>
    <source>
        <strain evidence="5">JNU-WLY1368</strain>
        <strain evidence="2 4">LBM 19010</strain>
    </source>
</reference>